<evidence type="ECO:0000313" key="4">
    <source>
        <dbReference type="EMBL" id="KAJ3652814.1"/>
    </source>
</evidence>
<keyword evidence="5" id="KW-1185">Reference proteome</keyword>
<comment type="caution">
    <text evidence="4">The sequence shown here is derived from an EMBL/GenBank/DDBJ whole genome shotgun (WGS) entry which is preliminary data.</text>
</comment>
<protein>
    <recommendedName>
        <fullName evidence="6">Geranylgeranyl pyrophosphate synthase</fullName>
    </recommendedName>
</protein>
<gene>
    <name evidence="4" type="ORF">Zmor_018747</name>
</gene>
<evidence type="ECO:0000256" key="2">
    <source>
        <dbReference type="ARBA" id="ARBA00022842"/>
    </source>
</evidence>
<accession>A0AA38IFE7</accession>
<dbReference type="GO" id="GO:0004659">
    <property type="term" value="F:prenyltransferase activity"/>
    <property type="evidence" value="ECO:0007669"/>
    <property type="project" value="InterPro"/>
</dbReference>
<dbReference type="PANTHER" id="PTHR12001:SF44">
    <property type="entry name" value="GERANYLGERANYL PYROPHOSPHATE SYNTHASE"/>
    <property type="match status" value="1"/>
</dbReference>
<dbReference type="Gene3D" id="1.10.600.10">
    <property type="entry name" value="Farnesyl Diphosphate Synthase"/>
    <property type="match status" value="1"/>
</dbReference>
<evidence type="ECO:0000256" key="1">
    <source>
        <dbReference type="ARBA" id="ARBA00022723"/>
    </source>
</evidence>
<evidence type="ECO:0000256" key="3">
    <source>
        <dbReference type="RuleBase" id="RU004466"/>
    </source>
</evidence>
<dbReference type="AlphaFoldDB" id="A0AA38IFE7"/>
<dbReference type="EMBL" id="JALNTZ010000005">
    <property type="protein sequence ID" value="KAJ3652814.1"/>
    <property type="molecule type" value="Genomic_DNA"/>
</dbReference>
<dbReference type="GO" id="GO:0042811">
    <property type="term" value="P:pheromone biosynthetic process"/>
    <property type="evidence" value="ECO:0007669"/>
    <property type="project" value="UniProtKB-ARBA"/>
</dbReference>
<reference evidence="4" key="1">
    <citation type="journal article" date="2023" name="G3 (Bethesda)">
        <title>Whole genome assemblies of Zophobas morio and Tenebrio molitor.</title>
        <authorList>
            <person name="Kaur S."/>
            <person name="Stinson S.A."/>
            <person name="diCenzo G.C."/>
        </authorList>
    </citation>
    <scope>NUCLEOTIDE SEQUENCE</scope>
    <source>
        <strain evidence="4">QUZm001</strain>
    </source>
</reference>
<evidence type="ECO:0000313" key="5">
    <source>
        <dbReference type="Proteomes" id="UP001168821"/>
    </source>
</evidence>
<dbReference type="InterPro" id="IPR000092">
    <property type="entry name" value="Polyprenyl_synt"/>
</dbReference>
<proteinExistence type="inferred from homology"/>
<dbReference type="SUPFAM" id="SSF48576">
    <property type="entry name" value="Terpenoid synthases"/>
    <property type="match status" value="1"/>
</dbReference>
<name>A0AA38IFE7_9CUCU</name>
<organism evidence="4 5">
    <name type="scientific">Zophobas morio</name>
    <dbReference type="NCBI Taxonomy" id="2755281"/>
    <lineage>
        <taxon>Eukaryota</taxon>
        <taxon>Metazoa</taxon>
        <taxon>Ecdysozoa</taxon>
        <taxon>Arthropoda</taxon>
        <taxon>Hexapoda</taxon>
        <taxon>Insecta</taxon>
        <taxon>Pterygota</taxon>
        <taxon>Neoptera</taxon>
        <taxon>Endopterygota</taxon>
        <taxon>Coleoptera</taxon>
        <taxon>Polyphaga</taxon>
        <taxon>Cucujiformia</taxon>
        <taxon>Tenebrionidae</taxon>
        <taxon>Zophobas</taxon>
    </lineage>
</organism>
<dbReference type="GO" id="GO:0046872">
    <property type="term" value="F:metal ion binding"/>
    <property type="evidence" value="ECO:0007669"/>
    <property type="project" value="UniProtKB-KW"/>
</dbReference>
<keyword evidence="3" id="KW-0808">Transferase</keyword>
<dbReference type="PROSITE" id="PS00723">
    <property type="entry name" value="POLYPRENYL_SYNTHASE_1"/>
    <property type="match status" value="1"/>
</dbReference>
<keyword evidence="2" id="KW-0460">Magnesium</keyword>
<dbReference type="Proteomes" id="UP001168821">
    <property type="component" value="Unassembled WGS sequence"/>
</dbReference>
<sequence>MTTSRPQTQIQDEEIILRPTVHITQAGREYKNIMRRIWRACNYWIKCPKDRQKIYGNIGEAFYNVALIVDDMEDHTILRRGIPAAHMVYGIPLTVQATIYKTILSLEELFLYLEDSKEEATDSLIKLGTRLFAGQGIEIHFTDIVKCPTFDDYRAIIYGKSFAVIHWGVRLLELFAKKEKIQFSAKFWDNLSYFAAVYDDYVNLHNPKWASVRVYCDDLDEGKFSFPMIHAIQSHPNDHRLLTMLKNRPLDMESKKLFVDIMESFGSFEYTRKLLEDMKNGVFDEVDNLKLEKNPHLQRVLEDIFTKLETDLFIDKCN</sequence>
<comment type="similarity">
    <text evidence="3">Belongs to the FPP/GGPP synthase family.</text>
</comment>
<evidence type="ECO:0008006" key="6">
    <source>
        <dbReference type="Google" id="ProtNLM"/>
    </source>
</evidence>
<dbReference type="InterPro" id="IPR008949">
    <property type="entry name" value="Isoprenoid_synthase_dom_sf"/>
</dbReference>
<dbReference type="GO" id="GO:0008299">
    <property type="term" value="P:isoprenoid biosynthetic process"/>
    <property type="evidence" value="ECO:0007669"/>
    <property type="project" value="InterPro"/>
</dbReference>
<dbReference type="PANTHER" id="PTHR12001">
    <property type="entry name" value="GERANYLGERANYL PYROPHOSPHATE SYNTHASE"/>
    <property type="match status" value="1"/>
</dbReference>
<dbReference type="CDD" id="cd00867">
    <property type="entry name" value="Trans_IPPS"/>
    <property type="match status" value="1"/>
</dbReference>
<dbReference type="InterPro" id="IPR033749">
    <property type="entry name" value="Polyprenyl_synt_CS"/>
</dbReference>
<dbReference type="Pfam" id="PF00348">
    <property type="entry name" value="polyprenyl_synt"/>
    <property type="match status" value="1"/>
</dbReference>
<keyword evidence="1" id="KW-0479">Metal-binding</keyword>